<feature type="region of interest" description="Disordered" evidence="1">
    <location>
        <begin position="54"/>
        <end position="75"/>
    </location>
</feature>
<protein>
    <submittedName>
        <fullName evidence="2">Uncharacterized protein</fullName>
    </submittedName>
</protein>
<feature type="region of interest" description="Disordered" evidence="1">
    <location>
        <begin position="1"/>
        <end position="26"/>
    </location>
</feature>
<gene>
    <name evidence="2" type="ORF">CHS0354_021168</name>
</gene>
<reference evidence="2" key="1">
    <citation type="journal article" date="2021" name="Genome Biol. Evol.">
        <title>A High-Quality Reference Genome for a Parasitic Bivalve with Doubly Uniparental Inheritance (Bivalvia: Unionida).</title>
        <authorList>
            <person name="Smith C.H."/>
        </authorList>
    </citation>
    <scope>NUCLEOTIDE SEQUENCE</scope>
    <source>
        <strain evidence="2">CHS0354</strain>
    </source>
</reference>
<evidence type="ECO:0000313" key="2">
    <source>
        <dbReference type="EMBL" id="KAK3584105.1"/>
    </source>
</evidence>
<comment type="caution">
    <text evidence="2">The sequence shown here is derived from an EMBL/GenBank/DDBJ whole genome shotgun (WGS) entry which is preliminary data.</text>
</comment>
<dbReference type="Proteomes" id="UP001195483">
    <property type="component" value="Unassembled WGS sequence"/>
</dbReference>
<evidence type="ECO:0000313" key="3">
    <source>
        <dbReference type="Proteomes" id="UP001195483"/>
    </source>
</evidence>
<name>A0AAE0S2M5_9BIVA</name>
<evidence type="ECO:0000256" key="1">
    <source>
        <dbReference type="SAM" id="MobiDB-lite"/>
    </source>
</evidence>
<reference evidence="2" key="3">
    <citation type="submission" date="2023-05" db="EMBL/GenBank/DDBJ databases">
        <authorList>
            <person name="Smith C.H."/>
        </authorList>
    </citation>
    <scope>NUCLEOTIDE SEQUENCE</scope>
    <source>
        <strain evidence="2">CHS0354</strain>
        <tissue evidence="2">Mantle</tissue>
    </source>
</reference>
<organism evidence="2 3">
    <name type="scientific">Potamilus streckersoni</name>
    <dbReference type="NCBI Taxonomy" id="2493646"/>
    <lineage>
        <taxon>Eukaryota</taxon>
        <taxon>Metazoa</taxon>
        <taxon>Spiralia</taxon>
        <taxon>Lophotrochozoa</taxon>
        <taxon>Mollusca</taxon>
        <taxon>Bivalvia</taxon>
        <taxon>Autobranchia</taxon>
        <taxon>Heteroconchia</taxon>
        <taxon>Palaeoheterodonta</taxon>
        <taxon>Unionida</taxon>
        <taxon>Unionoidea</taxon>
        <taxon>Unionidae</taxon>
        <taxon>Ambleminae</taxon>
        <taxon>Lampsilini</taxon>
        <taxon>Potamilus</taxon>
    </lineage>
</organism>
<dbReference type="AlphaFoldDB" id="A0AAE0S2M5"/>
<accession>A0AAE0S2M5</accession>
<proteinExistence type="predicted"/>
<keyword evidence="3" id="KW-1185">Reference proteome</keyword>
<dbReference type="EMBL" id="JAEAOA010001298">
    <property type="protein sequence ID" value="KAK3584105.1"/>
    <property type="molecule type" value="Genomic_DNA"/>
</dbReference>
<sequence length="137" mass="15606">MSQSETVMFTSENGQGEKTHSSRRRNAGDAFYIKAQCQKRSMDNNIRTFAPTVQKKEKKNNVSTSDKIVKDESNDRQECSQDSMIDFLACRGCNTADHTKQPVGECIERGDWNDVERGKLPAEKCRHIIEILVTTYI</sequence>
<feature type="compositionally biased region" description="Polar residues" evidence="1">
    <location>
        <begin position="1"/>
        <end position="14"/>
    </location>
</feature>
<reference evidence="2" key="2">
    <citation type="journal article" date="2021" name="Genome Biol. Evol.">
        <title>Developing a high-quality reference genome for a parasitic bivalve with doubly uniparental inheritance (Bivalvia: Unionida).</title>
        <authorList>
            <person name="Smith C.H."/>
        </authorList>
    </citation>
    <scope>NUCLEOTIDE SEQUENCE</scope>
    <source>
        <strain evidence="2">CHS0354</strain>
        <tissue evidence="2">Mantle</tissue>
    </source>
</reference>